<dbReference type="AlphaFoldDB" id="A0A916QZH8"/>
<evidence type="ECO:0000313" key="1">
    <source>
        <dbReference type="EMBL" id="GGA22070.1"/>
    </source>
</evidence>
<proteinExistence type="predicted"/>
<dbReference type="EMBL" id="BMKA01000003">
    <property type="protein sequence ID" value="GGA22070.1"/>
    <property type="molecule type" value="Genomic_DNA"/>
</dbReference>
<reference evidence="1" key="1">
    <citation type="journal article" date="2014" name="Int. J. Syst. Evol. Microbiol.">
        <title>Complete genome sequence of Corynebacterium casei LMG S-19264T (=DSM 44701T), isolated from a smear-ripened cheese.</title>
        <authorList>
            <consortium name="US DOE Joint Genome Institute (JGI-PGF)"/>
            <person name="Walter F."/>
            <person name="Albersmeier A."/>
            <person name="Kalinowski J."/>
            <person name="Ruckert C."/>
        </authorList>
    </citation>
    <scope>NUCLEOTIDE SEQUENCE</scope>
    <source>
        <strain evidence="1">CGMCC 1.15880</strain>
    </source>
</reference>
<dbReference type="Proteomes" id="UP000628017">
    <property type="component" value="Unassembled WGS sequence"/>
</dbReference>
<keyword evidence="2" id="KW-1185">Reference proteome</keyword>
<reference evidence="1" key="2">
    <citation type="submission" date="2020-09" db="EMBL/GenBank/DDBJ databases">
        <authorList>
            <person name="Sun Q."/>
            <person name="Zhou Y."/>
        </authorList>
    </citation>
    <scope>NUCLEOTIDE SEQUENCE</scope>
    <source>
        <strain evidence="1">CGMCC 1.15880</strain>
    </source>
</reference>
<comment type="caution">
    <text evidence="1">The sequence shown here is derived from an EMBL/GenBank/DDBJ whole genome shotgun (WGS) entry which is preliminary data.</text>
</comment>
<protein>
    <submittedName>
        <fullName evidence="1">Uncharacterized protein</fullName>
    </submittedName>
</protein>
<sequence>MIAKVRRRSISGGSTGWFEVRSNMGVRIVKLCKRGKKTALGQGELLRIASIRGRERCGEAVLTEFN</sequence>
<name>A0A916QZH8_9RHOB</name>
<gene>
    <name evidence="1" type="ORF">GCM10011498_23520</name>
</gene>
<accession>A0A916QZH8</accession>
<evidence type="ECO:0000313" key="2">
    <source>
        <dbReference type="Proteomes" id="UP000628017"/>
    </source>
</evidence>
<organism evidence="1 2">
    <name type="scientific">Neptunicoccus cionae</name>
    <dbReference type="NCBI Taxonomy" id="2035344"/>
    <lineage>
        <taxon>Bacteria</taxon>
        <taxon>Pseudomonadati</taxon>
        <taxon>Pseudomonadota</taxon>
        <taxon>Alphaproteobacteria</taxon>
        <taxon>Rhodobacterales</taxon>
        <taxon>Paracoccaceae</taxon>
        <taxon>Neptunicoccus</taxon>
    </lineage>
</organism>